<reference evidence="2 3" key="1">
    <citation type="submission" date="2024-01" db="EMBL/GenBank/DDBJ databases">
        <title>A draft genome for the cacao thread blight pathogen Marasmiellus scandens.</title>
        <authorList>
            <person name="Baruah I.K."/>
            <person name="Leung J."/>
            <person name="Bukari Y."/>
            <person name="Amoako-Attah I."/>
            <person name="Meinhardt L.W."/>
            <person name="Bailey B.A."/>
            <person name="Cohen S.P."/>
        </authorList>
    </citation>
    <scope>NUCLEOTIDE SEQUENCE [LARGE SCALE GENOMIC DNA]</scope>
    <source>
        <strain evidence="2 3">GH-19</strain>
    </source>
</reference>
<gene>
    <name evidence="2" type="ORF">VKT23_016288</name>
</gene>
<evidence type="ECO:0000313" key="2">
    <source>
        <dbReference type="EMBL" id="KAK7442011.1"/>
    </source>
</evidence>
<dbReference type="InterPro" id="IPR000073">
    <property type="entry name" value="AB_hydrolase_1"/>
</dbReference>
<sequence length="342" mass="38497">MEESGKIEFFFEDSGAPNTENYTTFFIIHGHTYHSGIFKRLLPPAQSRLARVILVNRREYAGSTPYNAEELKIFAEGSDQERQDLLLHEGLNLARLLDGLIQSLSLPRSGGVALVGWSLGCTFILSMLAAIESLPQGVRDRLAEFVKTVILWDTAIKTMGMDPPAGAPPLPLYDENIPPKDRADEFHKWVTSYFVHGNSEQHDISQLNYRTHNANKRRTFEDLPPAELFKLIDPTAGAKCDTIISMPTFDRPVQTIVNQALFDHDTRSAWPNARVWCIHGSESVWTVPLASWLLEDKSKGVEIPLQNAQPAINFAVIQGANHFYMWDDPEGSMDQLEFCVKN</sequence>
<evidence type="ECO:0000313" key="3">
    <source>
        <dbReference type="Proteomes" id="UP001498398"/>
    </source>
</evidence>
<comment type="caution">
    <text evidence="2">The sequence shown here is derived from an EMBL/GenBank/DDBJ whole genome shotgun (WGS) entry which is preliminary data.</text>
</comment>
<dbReference type="SUPFAM" id="SSF53474">
    <property type="entry name" value="alpha/beta-Hydrolases"/>
    <property type="match status" value="1"/>
</dbReference>
<keyword evidence="3" id="KW-1185">Reference proteome</keyword>
<dbReference type="Pfam" id="PF12697">
    <property type="entry name" value="Abhydrolase_6"/>
    <property type="match status" value="1"/>
</dbReference>
<feature type="domain" description="AB hydrolase-1" evidence="1">
    <location>
        <begin position="27"/>
        <end position="330"/>
    </location>
</feature>
<name>A0ABR1IYI8_9AGAR</name>
<evidence type="ECO:0000259" key="1">
    <source>
        <dbReference type="Pfam" id="PF12697"/>
    </source>
</evidence>
<dbReference type="InterPro" id="IPR029058">
    <property type="entry name" value="AB_hydrolase_fold"/>
</dbReference>
<dbReference type="Gene3D" id="3.40.50.1820">
    <property type="entry name" value="alpha/beta hydrolase"/>
    <property type="match status" value="1"/>
</dbReference>
<dbReference type="EMBL" id="JBANRG010000060">
    <property type="protein sequence ID" value="KAK7442011.1"/>
    <property type="molecule type" value="Genomic_DNA"/>
</dbReference>
<proteinExistence type="predicted"/>
<organism evidence="2 3">
    <name type="scientific">Marasmiellus scandens</name>
    <dbReference type="NCBI Taxonomy" id="2682957"/>
    <lineage>
        <taxon>Eukaryota</taxon>
        <taxon>Fungi</taxon>
        <taxon>Dikarya</taxon>
        <taxon>Basidiomycota</taxon>
        <taxon>Agaricomycotina</taxon>
        <taxon>Agaricomycetes</taxon>
        <taxon>Agaricomycetidae</taxon>
        <taxon>Agaricales</taxon>
        <taxon>Marasmiineae</taxon>
        <taxon>Omphalotaceae</taxon>
        <taxon>Marasmiellus</taxon>
    </lineage>
</organism>
<dbReference type="Proteomes" id="UP001498398">
    <property type="component" value="Unassembled WGS sequence"/>
</dbReference>
<protein>
    <recommendedName>
        <fullName evidence="1">AB hydrolase-1 domain-containing protein</fullName>
    </recommendedName>
</protein>
<accession>A0ABR1IYI8</accession>